<reference evidence="2 3" key="1">
    <citation type="submission" date="2019-01" db="EMBL/GenBank/DDBJ databases">
        <title>Bacillus sp. M5HDSG1-1, whole genome shotgun sequence.</title>
        <authorList>
            <person name="Tuo L."/>
        </authorList>
    </citation>
    <scope>NUCLEOTIDE SEQUENCE [LARGE SCALE GENOMIC DNA]</scope>
    <source>
        <strain evidence="2 3">M5HDSG1-1</strain>
    </source>
</reference>
<dbReference type="PROSITE" id="PS51819">
    <property type="entry name" value="VOC"/>
    <property type="match status" value="2"/>
</dbReference>
<dbReference type="CDD" id="cd07255">
    <property type="entry name" value="VOC_BsCatE_like_N"/>
    <property type="match status" value="1"/>
</dbReference>
<dbReference type="AlphaFoldDB" id="A0A3S2X6P2"/>
<keyword evidence="3" id="KW-1185">Reference proteome</keyword>
<evidence type="ECO:0000259" key="1">
    <source>
        <dbReference type="PROSITE" id="PS51819"/>
    </source>
</evidence>
<dbReference type="Pfam" id="PF00903">
    <property type="entry name" value="Glyoxalase"/>
    <property type="match status" value="2"/>
</dbReference>
<comment type="caution">
    <text evidence="2">The sequence shown here is derived from an EMBL/GenBank/DDBJ whole genome shotgun (WGS) entry which is preliminary data.</text>
</comment>
<organism evidence="2 3">
    <name type="scientific">Niallia taxi</name>
    <dbReference type="NCBI Taxonomy" id="2499688"/>
    <lineage>
        <taxon>Bacteria</taxon>
        <taxon>Bacillati</taxon>
        <taxon>Bacillota</taxon>
        <taxon>Bacilli</taxon>
        <taxon>Bacillales</taxon>
        <taxon>Bacillaceae</taxon>
        <taxon>Niallia</taxon>
    </lineage>
</organism>
<sequence>MSFHEYPNLYVEHVTLKVKDLEKMISFYKEIIGFQILEQTDSKAALSADGKTVLLYLEKLEEAEDKRRRTTGLYHFALLVPTREALGAQLQHLLASGYPLQGASDHNVSEALYLGDPEGNGIEIYRDRAAEEWAWDGEFVKMDTLQMDAQGVLDSGSQLQWNGLPKGTKMGHIHLHVAELAETADFYVKGLGFDIVQKYGTQAYFISTGKYHHHIGLNTWNGVGAPAPKETNPGMKYFDLKVPSHTAREEMAARLADMNAEIKKDDYAYYVKDPSGNTIRLVL</sequence>
<evidence type="ECO:0000313" key="2">
    <source>
        <dbReference type="EMBL" id="RVT59128.1"/>
    </source>
</evidence>
<dbReference type="CDD" id="cd16359">
    <property type="entry name" value="VOC_BsCatE_like_C"/>
    <property type="match status" value="1"/>
</dbReference>
<feature type="domain" description="VOC" evidence="1">
    <location>
        <begin position="169"/>
        <end position="283"/>
    </location>
</feature>
<dbReference type="PANTHER" id="PTHR43279:SF1">
    <property type="entry name" value="CATECHOL-2,3-DIOXYGENASE"/>
    <property type="match status" value="1"/>
</dbReference>
<dbReference type="SUPFAM" id="SSF54593">
    <property type="entry name" value="Glyoxalase/Bleomycin resistance protein/Dihydroxybiphenyl dioxygenase"/>
    <property type="match status" value="2"/>
</dbReference>
<dbReference type="PANTHER" id="PTHR43279">
    <property type="entry name" value="CATECHOL-2,3-DIOXYGENASE"/>
    <property type="match status" value="1"/>
</dbReference>
<dbReference type="InterPro" id="IPR037523">
    <property type="entry name" value="VOC_core"/>
</dbReference>
<dbReference type="RefSeq" id="WP_127740187.1">
    <property type="nucleotide sequence ID" value="NZ_JAMAVA010000010.1"/>
</dbReference>
<feature type="domain" description="VOC" evidence="1">
    <location>
        <begin position="10"/>
        <end position="127"/>
    </location>
</feature>
<name>A0A3S2X6P2_9BACI</name>
<evidence type="ECO:0000313" key="3">
    <source>
        <dbReference type="Proteomes" id="UP000288024"/>
    </source>
</evidence>
<dbReference type="InterPro" id="IPR004360">
    <property type="entry name" value="Glyas_Fos-R_dOase_dom"/>
</dbReference>
<proteinExistence type="predicted"/>
<dbReference type="InterPro" id="IPR029068">
    <property type="entry name" value="Glyas_Bleomycin-R_OHBP_Dase"/>
</dbReference>
<dbReference type="Proteomes" id="UP000288024">
    <property type="component" value="Unassembled WGS sequence"/>
</dbReference>
<accession>A0A3S2X6P2</accession>
<protein>
    <submittedName>
        <fullName evidence="2">VOC family protein</fullName>
    </submittedName>
</protein>
<dbReference type="Gene3D" id="3.10.180.10">
    <property type="entry name" value="2,3-Dihydroxybiphenyl 1,2-Dioxygenase, domain 1"/>
    <property type="match status" value="2"/>
</dbReference>
<dbReference type="EMBL" id="RZTZ01000010">
    <property type="protein sequence ID" value="RVT59128.1"/>
    <property type="molecule type" value="Genomic_DNA"/>
</dbReference>
<gene>
    <name evidence="2" type="ORF">EM808_20325</name>
</gene>